<comment type="caution">
    <text evidence="3">The sequence shown here is derived from an EMBL/GenBank/DDBJ whole genome shotgun (WGS) entry which is preliminary data.</text>
</comment>
<dbReference type="EMBL" id="BPTT01000001">
    <property type="protein sequence ID" value="GJG33054.1"/>
    <property type="molecule type" value="Genomic_DNA"/>
</dbReference>
<evidence type="ECO:0000313" key="3">
    <source>
        <dbReference type="EMBL" id="GJG33054.1"/>
    </source>
</evidence>
<feature type="chain" id="PRO_5041414275" description="Lipoprotein" evidence="2">
    <location>
        <begin position="26"/>
        <end position="698"/>
    </location>
</feature>
<gene>
    <name evidence="3" type="ORF">PRMUPPPA20_11630</name>
</gene>
<dbReference type="GeneID" id="31500200"/>
<reference evidence="3" key="1">
    <citation type="submission" date="2021-08" db="EMBL/GenBank/DDBJ databases">
        <title>Prevotella lacticifex sp. nov., isolated from rumen of cow.</title>
        <authorList>
            <person name="Shinkai T."/>
            <person name="Ikeyama N."/>
            <person name="Kumagai M."/>
            <person name="Ohmori H."/>
            <person name="Sakamoto M."/>
            <person name="Ohkuma M."/>
            <person name="Mitsumori M."/>
        </authorList>
    </citation>
    <scope>NUCLEOTIDE SEQUENCE</scope>
    <source>
        <strain evidence="3">JCM 8259</strain>
    </source>
</reference>
<protein>
    <recommendedName>
        <fullName evidence="5">Lipoprotein</fullName>
    </recommendedName>
</protein>
<dbReference type="RefSeq" id="WP_041385607.1">
    <property type="nucleotide sequence ID" value="NZ_BPTT01000001.1"/>
</dbReference>
<dbReference type="Proteomes" id="UP000887097">
    <property type="component" value="Unassembled WGS sequence"/>
</dbReference>
<dbReference type="AlphaFoldDB" id="A0AA37I213"/>
<evidence type="ECO:0008006" key="5">
    <source>
        <dbReference type="Google" id="ProtNLM"/>
    </source>
</evidence>
<accession>A0AA37I213</accession>
<organism evidence="3 4">
    <name type="scientific">Xylanibacter ruminicola</name>
    <name type="common">Prevotella ruminicola</name>
    <dbReference type="NCBI Taxonomy" id="839"/>
    <lineage>
        <taxon>Bacteria</taxon>
        <taxon>Pseudomonadati</taxon>
        <taxon>Bacteroidota</taxon>
        <taxon>Bacteroidia</taxon>
        <taxon>Bacteroidales</taxon>
        <taxon>Prevotellaceae</taxon>
        <taxon>Xylanibacter</taxon>
    </lineage>
</organism>
<feature type="compositionally biased region" description="Low complexity" evidence="1">
    <location>
        <begin position="412"/>
        <end position="429"/>
    </location>
</feature>
<sequence length="698" mass="76565">MKTKRSYYLMLTLIMVAGLSTTSCVQNDNPIVADVSSGVQSNKAKEPTTDRMGVLVTADVPTAVIGTFDEGTTGASLVKRLPKTTASIDADTRMVILSGSMFDNMAAALDPEVMKAAVRLTMDGGYICLTNPTNEQAGAFGLTYLLSLLALEEADIEQLFDITSEEAAEAAQSSPRLERMKMRMANMQRVARTRADDEDMDMNAPFAEMIILGSNDYFMQEPFVENFTSYVSESDENGNSTDPQVVTGKMTRTAAISGMLADAAAQWLNDTEKSYQQAAARRSMTRASGSSNINELMNASETFTYNGSICFTDDDASTKRRNNRVNMKVSSWGVHNIDANKDYYYLKQNVTLCMGNRNGSKIFYPTRGEDYWYNATNFGEYNRWYGAFLSKYDTSMDLTGSGSIHLEAAAPNTDNNSSTTTVTTGTSHSTTETVGITWGASGGANAAGPMGSFSVGGSYSVGTTNGSSFSVGMSQTTKELGVKKNTVGTKVAWTYTGALPQYYEKVGDRISYCHQMPAAILVNDADVSQEICWSVDNPSGQYTVNITSSPQTAVLMHVYKKEDGYKNAPRKYVYNNDADATYTHNLLEPNRAMQSWRMYITIDEWVSSPIVGAQGELESNIRNAFPDLYASTFRIADKTATSLNTIGYIVKASKEIMTKNVDILQSYARSWGIKKFTIHWRCDDRNVTTREGLTIIAD</sequence>
<evidence type="ECO:0000256" key="2">
    <source>
        <dbReference type="SAM" id="SignalP"/>
    </source>
</evidence>
<name>A0AA37I213_XYLRU</name>
<dbReference type="PROSITE" id="PS51257">
    <property type="entry name" value="PROKAR_LIPOPROTEIN"/>
    <property type="match status" value="1"/>
</dbReference>
<feature type="region of interest" description="Disordered" evidence="1">
    <location>
        <begin position="409"/>
        <end position="429"/>
    </location>
</feature>
<evidence type="ECO:0000313" key="4">
    <source>
        <dbReference type="Proteomes" id="UP000887097"/>
    </source>
</evidence>
<feature type="signal peptide" evidence="2">
    <location>
        <begin position="1"/>
        <end position="25"/>
    </location>
</feature>
<proteinExistence type="predicted"/>
<evidence type="ECO:0000256" key="1">
    <source>
        <dbReference type="SAM" id="MobiDB-lite"/>
    </source>
</evidence>
<keyword evidence="2" id="KW-0732">Signal</keyword>